<dbReference type="PROSITE" id="PS50837">
    <property type="entry name" value="NACHT"/>
    <property type="match status" value="1"/>
</dbReference>
<evidence type="ECO:0000256" key="2">
    <source>
        <dbReference type="ARBA" id="ARBA00022737"/>
    </source>
</evidence>
<keyword evidence="1 3" id="KW-0853">WD repeat</keyword>
<dbReference type="InterPro" id="IPR011047">
    <property type="entry name" value="Quinoprotein_ADH-like_sf"/>
</dbReference>
<dbReference type="CDD" id="cd00200">
    <property type="entry name" value="WD40"/>
    <property type="match status" value="3"/>
</dbReference>
<dbReference type="InterPro" id="IPR027417">
    <property type="entry name" value="P-loop_NTPase"/>
</dbReference>
<dbReference type="InterPro" id="IPR001680">
    <property type="entry name" value="WD40_rpt"/>
</dbReference>
<dbReference type="PROSITE" id="PS00678">
    <property type="entry name" value="WD_REPEATS_1"/>
    <property type="match status" value="1"/>
</dbReference>
<dbReference type="SMART" id="SM00320">
    <property type="entry name" value="WD40"/>
    <property type="match status" value="14"/>
</dbReference>
<feature type="repeat" description="WD" evidence="3">
    <location>
        <begin position="895"/>
        <end position="936"/>
    </location>
</feature>
<name>A0A9P6AV94_9AGAM</name>
<dbReference type="InterPro" id="IPR007111">
    <property type="entry name" value="NACHT_NTPase"/>
</dbReference>
<feature type="repeat" description="WD" evidence="3">
    <location>
        <begin position="1146"/>
        <end position="1178"/>
    </location>
</feature>
<dbReference type="PROSITE" id="PS50082">
    <property type="entry name" value="WD_REPEATS_2"/>
    <property type="match status" value="13"/>
</dbReference>
<dbReference type="PROSITE" id="PS50294">
    <property type="entry name" value="WD_REPEATS_REGION"/>
    <property type="match status" value="13"/>
</dbReference>
<dbReference type="Pfam" id="PF00400">
    <property type="entry name" value="WD40"/>
    <property type="match status" value="14"/>
</dbReference>
<dbReference type="Gene3D" id="3.40.50.300">
    <property type="entry name" value="P-loop containing nucleotide triphosphate hydrolases"/>
    <property type="match status" value="1"/>
</dbReference>
<proteinExistence type="predicted"/>
<dbReference type="InterPro" id="IPR020472">
    <property type="entry name" value="WD40_PAC1"/>
</dbReference>
<dbReference type="PRINTS" id="PR00320">
    <property type="entry name" value="GPROTEINBRPT"/>
</dbReference>
<feature type="repeat" description="WD" evidence="3">
    <location>
        <begin position="937"/>
        <end position="978"/>
    </location>
</feature>
<feature type="region of interest" description="Disordered" evidence="4">
    <location>
        <begin position="1386"/>
        <end position="1417"/>
    </location>
</feature>
<accession>A0A9P6AV94</accession>
<dbReference type="InterPro" id="IPR036322">
    <property type="entry name" value="WD40_repeat_dom_sf"/>
</dbReference>
<feature type="repeat" description="WD" evidence="3">
    <location>
        <begin position="853"/>
        <end position="894"/>
    </location>
</feature>
<dbReference type="InterPro" id="IPR019775">
    <property type="entry name" value="WD40_repeat_CS"/>
</dbReference>
<dbReference type="SUPFAM" id="SSF52540">
    <property type="entry name" value="P-loop containing nucleoside triphosphate hydrolases"/>
    <property type="match status" value="1"/>
</dbReference>
<comment type="caution">
    <text evidence="6">The sequence shown here is derived from an EMBL/GenBank/DDBJ whole genome shotgun (WGS) entry which is preliminary data.</text>
</comment>
<feature type="repeat" description="WD" evidence="3">
    <location>
        <begin position="769"/>
        <end position="801"/>
    </location>
</feature>
<dbReference type="InterPro" id="IPR056884">
    <property type="entry name" value="NPHP3-like_N"/>
</dbReference>
<feature type="repeat" description="WD" evidence="3">
    <location>
        <begin position="982"/>
        <end position="1019"/>
    </location>
</feature>
<evidence type="ECO:0000256" key="4">
    <source>
        <dbReference type="SAM" id="MobiDB-lite"/>
    </source>
</evidence>
<evidence type="ECO:0000256" key="1">
    <source>
        <dbReference type="ARBA" id="ARBA00022574"/>
    </source>
</evidence>
<dbReference type="EMBL" id="MU128984">
    <property type="protein sequence ID" value="KAF9512576.1"/>
    <property type="molecule type" value="Genomic_DNA"/>
</dbReference>
<evidence type="ECO:0000313" key="6">
    <source>
        <dbReference type="EMBL" id="KAF9512576.1"/>
    </source>
</evidence>
<feature type="domain" description="NACHT" evidence="5">
    <location>
        <begin position="175"/>
        <end position="299"/>
    </location>
</feature>
<dbReference type="Gene3D" id="2.130.10.10">
    <property type="entry name" value="YVTN repeat-like/Quinoprotein amine dehydrogenase"/>
    <property type="match status" value="5"/>
</dbReference>
<protein>
    <recommendedName>
        <fullName evidence="5">NACHT domain-containing protein</fullName>
    </recommendedName>
</protein>
<organism evidence="6 7">
    <name type="scientific">Hydnum rufescens UP504</name>
    <dbReference type="NCBI Taxonomy" id="1448309"/>
    <lineage>
        <taxon>Eukaryota</taxon>
        <taxon>Fungi</taxon>
        <taxon>Dikarya</taxon>
        <taxon>Basidiomycota</taxon>
        <taxon>Agaricomycotina</taxon>
        <taxon>Agaricomycetes</taxon>
        <taxon>Cantharellales</taxon>
        <taxon>Hydnaceae</taxon>
        <taxon>Hydnum</taxon>
    </lineage>
</organism>
<feature type="repeat" description="WD" evidence="3">
    <location>
        <begin position="728"/>
        <end position="768"/>
    </location>
</feature>
<evidence type="ECO:0000256" key="3">
    <source>
        <dbReference type="PROSITE-ProRule" id="PRU00221"/>
    </source>
</evidence>
<sequence>MCIILSRSFAELPGEPVFGFASGCCGDSGMSRPGTEILPYIDWTLPRIPNLLFDERILPADLPNGGLPVLTTMQHHVSIITGPGGHGIGGGTGGRAGDVHFHDGNSQSVPPLESLSIISVLPDRTSLLMSLPRALYAAHDSVREDAPSPCLEGTRVAVLKEILTWSESANGERPPVYWLNGLAGIGKSTIAKTVADQVQEKGMLGATFFFSRSDKPLRDPGLVLPTLAFQLAQSDNTLMEAIGLILTPLLSINPHRGPLLIILDALDECEEKGAAEILQLMFAHIARIPFLRILITSRPQPHLSSVFDKVPNVTKTVLHDIDPSIVEHDIHFYISTKLAKIPKKFDLGMPTDWATEAEKNLLVQKSGKLFIYAATAIRFIGDDRVRDPQTHLRLILNTQSLQQAGATPYLQLDNLYMEVLRNSLSPFNHREILKRFQIVVGSIVLLREPLPLHSLANFVHHRAPLRYLRGPRIYHPSFLEFITDPSRCSMPEFVIVAVPEQELRHAIRCFELMAKHLKRDVAGISDPSLLNRDVEGFEEKVRAALSPEVQYACRYWTSHLSRVEVGEARIMEALEAFSMRSILWWFEAMSLLGSVSNAVSWIEEAHHWANISKSKAIVVRILSDSRRFILAHGEVIRASALHVYHSALPFTPHDTVLYKTYYEGGGDSIKVLQGVGSEWPQNLSILRGHSGLTRTLAFSPDGLLLASGSEDGTVRLWDPISATSIIKLGGHSGAVLAIAFSPDGLCLASGSGDTVQLWDPISGASIATLQGHSDWVTTIAFSPNGLHLASGSWDCTVQLWDPISGASNAKLEGHSDQVTTIAFSPDGLCLASGSADHTVQLWDPISGSSIAKLEGHSDQVMTIAFSPDGLCLASGSKDCAVQLWDAISGASIAKLEGHSDQVTTIAFSPDGLCLASGSGDHTVQLWDPFSGASIAKLEGHSHQVETVGFSPNAQCLASGSLDSTVQLWDTISGASIARLEGNSSVRKVAFSPNGLHLASGSGDGAVRLWDPMSSTSLKKLEGHSAWVAAIAFSPDGLCLASGSHDHTVRLWDSISGVSIATLEGHSGEVETVAFSPNGQCLASGSWDHTVQLWDPRSGTSIAKLEGHFDGVTSVAFSPNGLCLASGSKDHAVQLWDPISGASIAKLDGHSNQVTTIAFSPDGLFLASGSHDHTVQLWDPISSASIARLEGHFDWVTIIAFSPDGLCLASGSCDDTVQLWDLISCASIAKLEGHSDTVYNLKFSLDACTLVSSSEMETFIWDLTSQPPHHLASRSSLATPTHIVGLTPPTWSLDGYWIQGIQQEDAYARKICYVPHHILRANIVASNQPTHTWLAVGCRGGHVTILVVPHSLFPQHFIEDPVDTSLIPTVALPHSLLPNCETLLTDNDTPSMYGAPPLTSDGPILMNEEPPLGNHYPS</sequence>
<gene>
    <name evidence="6" type="ORF">BS47DRAFT_1486132</name>
</gene>
<feature type="repeat" description="WD" evidence="3">
    <location>
        <begin position="1062"/>
        <end position="1103"/>
    </location>
</feature>
<dbReference type="InterPro" id="IPR015943">
    <property type="entry name" value="WD40/YVTN_repeat-like_dom_sf"/>
</dbReference>
<feature type="repeat" description="WD" evidence="3">
    <location>
        <begin position="686"/>
        <end position="718"/>
    </location>
</feature>
<reference evidence="6" key="1">
    <citation type="journal article" date="2020" name="Nat. Commun.">
        <title>Large-scale genome sequencing of mycorrhizal fungi provides insights into the early evolution of symbiotic traits.</title>
        <authorList>
            <person name="Miyauchi S."/>
            <person name="Kiss E."/>
            <person name="Kuo A."/>
            <person name="Drula E."/>
            <person name="Kohler A."/>
            <person name="Sanchez-Garcia M."/>
            <person name="Morin E."/>
            <person name="Andreopoulos B."/>
            <person name="Barry K.W."/>
            <person name="Bonito G."/>
            <person name="Buee M."/>
            <person name="Carver A."/>
            <person name="Chen C."/>
            <person name="Cichocki N."/>
            <person name="Clum A."/>
            <person name="Culley D."/>
            <person name="Crous P.W."/>
            <person name="Fauchery L."/>
            <person name="Girlanda M."/>
            <person name="Hayes R.D."/>
            <person name="Keri Z."/>
            <person name="LaButti K."/>
            <person name="Lipzen A."/>
            <person name="Lombard V."/>
            <person name="Magnuson J."/>
            <person name="Maillard F."/>
            <person name="Murat C."/>
            <person name="Nolan M."/>
            <person name="Ohm R.A."/>
            <person name="Pangilinan J."/>
            <person name="Pereira M.F."/>
            <person name="Perotto S."/>
            <person name="Peter M."/>
            <person name="Pfister S."/>
            <person name="Riley R."/>
            <person name="Sitrit Y."/>
            <person name="Stielow J.B."/>
            <person name="Szollosi G."/>
            <person name="Zifcakova L."/>
            <person name="Stursova M."/>
            <person name="Spatafora J.W."/>
            <person name="Tedersoo L."/>
            <person name="Vaario L.M."/>
            <person name="Yamada A."/>
            <person name="Yan M."/>
            <person name="Wang P."/>
            <person name="Xu J."/>
            <person name="Bruns T."/>
            <person name="Baldrian P."/>
            <person name="Vilgalys R."/>
            <person name="Dunand C."/>
            <person name="Henrissat B."/>
            <person name="Grigoriev I.V."/>
            <person name="Hibbett D."/>
            <person name="Nagy L.G."/>
            <person name="Martin F.M."/>
        </authorList>
    </citation>
    <scope>NUCLEOTIDE SEQUENCE</scope>
    <source>
        <strain evidence="6">UP504</strain>
    </source>
</reference>
<evidence type="ECO:0000259" key="5">
    <source>
        <dbReference type="PROSITE" id="PS50837"/>
    </source>
</evidence>
<feature type="repeat" description="WD" evidence="3">
    <location>
        <begin position="1020"/>
        <end position="1061"/>
    </location>
</feature>
<dbReference type="GO" id="GO:0005634">
    <property type="term" value="C:nucleus"/>
    <property type="evidence" value="ECO:0007669"/>
    <property type="project" value="TreeGrafter"/>
</dbReference>
<dbReference type="PANTHER" id="PTHR22847:SF637">
    <property type="entry name" value="WD REPEAT DOMAIN 5B"/>
    <property type="match status" value="1"/>
</dbReference>
<feature type="repeat" description="WD" evidence="3">
    <location>
        <begin position="1188"/>
        <end position="1221"/>
    </location>
</feature>
<feature type="repeat" description="WD" evidence="3">
    <location>
        <begin position="1104"/>
        <end position="1145"/>
    </location>
</feature>
<dbReference type="PANTHER" id="PTHR22847">
    <property type="entry name" value="WD40 REPEAT PROTEIN"/>
    <property type="match status" value="1"/>
</dbReference>
<feature type="repeat" description="WD" evidence="3">
    <location>
        <begin position="811"/>
        <end position="852"/>
    </location>
</feature>
<dbReference type="GO" id="GO:1990234">
    <property type="term" value="C:transferase complex"/>
    <property type="evidence" value="ECO:0007669"/>
    <property type="project" value="UniProtKB-ARBA"/>
</dbReference>
<keyword evidence="7" id="KW-1185">Reference proteome</keyword>
<dbReference type="SUPFAM" id="SSF50998">
    <property type="entry name" value="Quinoprotein alcohol dehydrogenase-like"/>
    <property type="match status" value="1"/>
</dbReference>
<dbReference type="Proteomes" id="UP000886523">
    <property type="component" value="Unassembled WGS sequence"/>
</dbReference>
<dbReference type="OrthoDB" id="163438at2759"/>
<dbReference type="SUPFAM" id="SSF50978">
    <property type="entry name" value="WD40 repeat-like"/>
    <property type="match status" value="2"/>
</dbReference>
<keyword evidence="2" id="KW-0677">Repeat</keyword>
<dbReference type="Pfam" id="PF24883">
    <property type="entry name" value="NPHP3_N"/>
    <property type="match status" value="1"/>
</dbReference>
<evidence type="ECO:0000313" key="7">
    <source>
        <dbReference type="Proteomes" id="UP000886523"/>
    </source>
</evidence>